<keyword evidence="3" id="KW-1185">Reference proteome</keyword>
<accession>A0ABU5EQY6</accession>
<evidence type="ECO:0000313" key="3">
    <source>
        <dbReference type="Proteomes" id="UP001285855"/>
    </source>
</evidence>
<dbReference type="InterPro" id="IPR050570">
    <property type="entry name" value="Cell_wall_metabolism_enzyme"/>
</dbReference>
<dbReference type="EMBL" id="JAXDAE010000006">
    <property type="protein sequence ID" value="MDY2587189.1"/>
    <property type="molecule type" value="Genomic_DNA"/>
</dbReference>
<dbReference type="Gene3D" id="2.70.70.10">
    <property type="entry name" value="Glucose Permease (Domain IIA)"/>
    <property type="match status" value="1"/>
</dbReference>
<dbReference type="InterPro" id="IPR011055">
    <property type="entry name" value="Dup_hybrid_motif"/>
</dbReference>
<comment type="caution">
    <text evidence="2">The sequence shown here is derived from an EMBL/GenBank/DDBJ whole genome shotgun (WGS) entry which is preliminary data.</text>
</comment>
<dbReference type="Proteomes" id="UP001285855">
    <property type="component" value="Unassembled WGS sequence"/>
</dbReference>
<dbReference type="SUPFAM" id="SSF51261">
    <property type="entry name" value="Duplicated hybrid motif"/>
    <property type="match status" value="1"/>
</dbReference>
<dbReference type="InterPro" id="IPR016047">
    <property type="entry name" value="M23ase_b-sheet_dom"/>
</dbReference>
<evidence type="ECO:0000259" key="1">
    <source>
        <dbReference type="Pfam" id="PF01551"/>
    </source>
</evidence>
<feature type="domain" description="M23ase beta-sheet core" evidence="1">
    <location>
        <begin position="95"/>
        <end position="194"/>
    </location>
</feature>
<gene>
    <name evidence="2" type="ORF">SNF14_07545</name>
</gene>
<dbReference type="Pfam" id="PF01551">
    <property type="entry name" value="Peptidase_M23"/>
    <property type="match status" value="1"/>
</dbReference>
<dbReference type="PANTHER" id="PTHR21666:SF270">
    <property type="entry name" value="MUREIN HYDROLASE ACTIVATOR ENVC"/>
    <property type="match status" value="1"/>
</dbReference>
<dbReference type="RefSeq" id="WP_320555560.1">
    <property type="nucleotide sequence ID" value="NZ_JAXDAE010000006.1"/>
</dbReference>
<dbReference type="PANTHER" id="PTHR21666">
    <property type="entry name" value="PEPTIDASE-RELATED"/>
    <property type="match status" value="1"/>
</dbReference>
<organism evidence="2 3">
    <name type="scientific">Winogradskyella aquimaris</name>
    <dbReference type="NCBI Taxonomy" id="864074"/>
    <lineage>
        <taxon>Bacteria</taxon>
        <taxon>Pseudomonadati</taxon>
        <taxon>Bacteroidota</taxon>
        <taxon>Flavobacteriia</taxon>
        <taxon>Flavobacteriales</taxon>
        <taxon>Flavobacteriaceae</taxon>
        <taxon>Winogradskyella</taxon>
    </lineage>
</organism>
<reference evidence="2 3" key="1">
    <citation type="submission" date="2023-11" db="EMBL/GenBank/DDBJ databases">
        <title>Winogradskyella pelagius sp. nov., isolated from coastal sediment.</title>
        <authorList>
            <person name="Li F."/>
        </authorList>
    </citation>
    <scope>NUCLEOTIDE SEQUENCE [LARGE SCALE GENOMIC DNA]</scope>
    <source>
        <strain evidence="2 3">KCTC 23502</strain>
    </source>
</reference>
<protein>
    <submittedName>
        <fullName evidence="2">Peptidoglycan DD-metalloendopeptidase family protein</fullName>
    </submittedName>
</protein>
<evidence type="ECO:0000313" key="2">
    <source>
        <dbReference type="EMBL" id="MDY2587189.1"/>
    </source>
</evidence>
<proteinExistence type="predicted"/>
<name>A0ABU5EQY6_9FLAO</name>
<sequence length="228" mass="25736">MALSSFEEFITSLDIQPLIDTKVSNNAYVSLDLSVYNKELDDIDVSSSTALEGYIWNHLKIHNAKVAFGGYLEHRGIYNRSAYFNTTKPEEVRNIHLGLDLWIEANTAIYTPLSGTVHSFKNNTNYGDYGPTIILRHNIKGETFYTLYGHLSLESISNLKVGAELKQGDKIATLGTAEVNGDYAPHLHFQIIKDIQDYYGDYPGVSNQQDLEFYKTNCPDPNFLLKLI</sequence>
<dbReference type="CDD" id="cd12797">
    <property type="entry name" value="M23_peptidase"/>
    <property type="match status" value="1"/>
</dbReference>